<accession>A0AC61RM13</accession>
<sequence length="63" mass="7220">MALEIKTIPVLTGEAAEKFLQAAEENEVNPRRERIRFSMEEIRQIANSGKNRLKHLQDGLNKS</sequence>
<protein>
    <submittedName>
        <fullName evidence="1">Uncharacterized protein</fullName>
    </submittedName>
</protein>
<reference evidence="1" key="1">
    <citation type="submission" date="2019-04" db="EMBL/GenBank/DDBJ databases">
        <title>Microbes associate with the intestines of laboratory mice.</title>
        <authorList>
            <person name="Navarre W."/>
            <person name="Wong E."/>
            <person name="Huang K."/>
            <person name="Tropini C."/>
            <person name="Ng K."/>
            <person name="Yu B."/>
        </authorList>
    </citation>
    <scope>NUCLEOTIDE SEQUENCE</scope>
    <source>
        <strain evidence="1">NM04_E33</strain>
    </source>
</reference>
<organism evidence="1 2">
    <name type="scientific">Lepagella muris</name>
    <dbReference type="NCBI Taxonomy" id="3032870"/>
    <lineage>
        <taxon>Bacteria</taxon>
        <taxon>Pseudomonadati</taxon>
        <taxon>Bacteroidota</taxon>
        <taxon>Bacteroidia</taxon>
        <taxon>Bacteroidales</taxon>
        <taxon>Muribaculaceae</taxon>
        <taxon>Lepagella</taxon>
    </lineage>
</organism>
<comment type="caution">
    <text evidence="1">The sequence shown here is derived from an EMBL/GenBank/DDBJ whole genome shotgun (WGS) entry which is preliminary data.</text>
</comment>
<evidence type="ECO:0000313" key="2">
    <source>
        <dbReference type="Proteomes" id="UP000306319"/>
    </source>
</evidence>
<proteinExistence type="predicted"/>
<evidence type="ECO:0000313" key="1">
    <source>
        <dbReference type="EMBL" id="TGY80472.1"/>
    </source>
</evidence>
<dbReference type="Proteomes" id="UP000306319">
    <property type="component" value="Unassembled WGS sequence"/>
</dbReference>
<keyword evidence="2" id="KW-1185">Reference proteome</keyword>
<name>A0AC61RM13_9BACT</name>
<gene>
    <name evidence="1" type="ORF">E5331_01745</name>
</gene>
<dbReference type="EMBL" id="SRYB01000002">
    <property type="protein sequence ID" value="TGY80472.1"/>
    <property type="molecule type" value="Genomic_DNA"/>
</dbReference>